<organism evidence="2 3">
    <name type="scientific">Mytilus edulis</name>
    <name type="common">Blue mussel</name>
    <dbReference type="NCBI Taxonomy" id="6550"/>
    <lineage>
        <taxon>Eukaryota</taxon>
        <taxon>Metazoa</taxon>
        <taxon>Spiralia</taxon>
        <taxon>Lophotrochozoa</taxon>
        <taxon>Mollusca</taxon>
        <taxon>Bivalvia</taxon>
        <taxon>Autobranchia</taxon>
        <taxon>Pteriomorphia</taxon>
        <taxon>Mytilida</taxon>
        <taxon>Mytiloidea</taxon>
        <taxon>Mytilidae</taxon>
        <taxon>Mytilinae</taxon>
        <taxon>Mytilus</taxon>
    </lineage>
</organism>
<dbReference type="InterPro" id="IPR058056">
    <property type="entry name" value="WH_TANC1/2"/>
</dbReference>
<dbReference type="Gene3D" id="1.25.40.20">
    <property type="entry name" value="Ankyrin repeat-containing domain"/>
    <property type="match status" value="1"/>
</dbReference>
<dbReference type="InterPro" id="IPR002110">
    <property type="entry name" value="Ankyrin_rpt"/>
</dbReference>
<evidence type="ECO:0000313" key="2">
    <source>
        <dbReference type="EMBL" id="CAG2201363.1"/>
    </source>
</evidence>
<dbReference type="Pfam" id="PF25521">
    <property type="entry name" value="WHD_TANC1"/>
    <property type="match status" value="1"/>
</dbReference>
<reference evidence="2" key="1">
    <citation type="submission" date="2021-03" db="EMBL/GenBank/DDBJ databases">
        <authorList>
            <person name="Bekaert M."/>
        </authorList>
    </citation>
    <scope>NUCLEOTIDE SEQUENCE</scope>
</reference>
<proteinExistence type="predicted"/>
<dbReference type="Proteomes" id="UP000683360">
    <property type="component" value="Unassembled WGS sequence"/>
</dbReference>
<dbReference type="AlphaFoldDB" id="A0A8S3R3J4"/>
<comment type="caution">
    <text evidence="2">The sequence shown here is derived from an EMBL/GenBank/DDBJ whole genome shotgun (WGS) entry which is preliminary data.</text>
</comment>
<dbReference type="Pfam" id="PF13606">
    <property type="entry name" value="Ank_3"/>
    <property type="match status" value="1"/>
</dbReference>
<evidence type="ECO:0000259" key="1">
    <source>
        <dbReference type="Pfam" id="PF25521"/>
    </source>
</evidence>
<gene>
    <name evidence="2" type="ORF">MEDL_15986</name>
</gene>
<protein>
    <submittedName>
        <fullName evidence="2">AKT</fullName>
    </submittedName>
</protein>
<keyword evidence="3" id="KW-1185">Reference proteome</keyword>
<accession>A0A8S3R3J4</accession>
<name>A0A8S3R3J4_MYTED</name>
<evidence type="ECO:0000313" key="3">
    <source>
        <dbReference type="Proteomes" id="UP000683360"/>
    </source>
</evidence>
<sequence>MNFERVFDNQPSIFEELRPIFEVLCTMTKSMTEEQIFEVANISSENRRKIKLLIGNELGHFLIFSDGYLSFFHKSIADFLTCLSRQHLRFFVHKENGHTLFGVHHLKSLNISETNLVDVVHHVAMSENYQLKSMFKQNYANRIIYNTKLPLLFLHQVVRDFNSYKTTKLLLSLTNKMYINDTDVRNMTAAFIAASFGNEQALKCLLDYGADPNFKVIFLY</sequence>
<dbReference type="OrthoDB" id="10406981at2759"/>
<dbReference type="InterPro" id="IPR036770">
    <property type="entry name" value="Ankyrin_rpt-contain_sf"/>
</dbReference>
<dbReference type="SUPFAM" id="SSF48403">
    <property type="entry name" value="Ankyrin repeat"/>
    <property type="match status" value="1"/>
</dbReference>
<dbReference type="EMBL" id="CAJPWZ010000842">
    <property type="protein sequence ID" value="CAG2201363.1"/>
    <property type="molecule type" value="Genomic_DNA"/>
</dbReference>
<dbReference type="SMART" id="SM00248">
    <property type="entry name" value="ANK"/>
    <property type="match status" value="1"/>
</dbReference>
<feature type="domain" description="TANC1/2-like winged helix" evidence="1">
    <location>
        <begin position="11"/>
        <end position="131"/>
    </location>
</feature>